<dbReference type="STRING" id="1229780.BN381_20016"/>
<dbReference type="EMBL" id="CANL01000012">
    <property type="protein sequence ID" value="CCM63192.1"/>
    <property type="molecule type" value="Genomic_DNA"/>
</dbReference>
<comment type="caution">
    <text evidence="1">The sequence shown here is derived from an EMBL/GenBank/DDBJ whole genome shotgun (WGS) entry which is preliminary data.</text>
</comment>
<sequence length="118" mass="12554">MARATRQGLVGVPTVSVTRAFAHAQRTWRLTDVVVQLLEPPVDVLAREVTGPSRAAGLPTVDRPKGGFAASPSWDATASTDSADACHDIVLANLVWAGAPRSDFESCCLRVHELAHLL</sequence>
<dbReference type="AlphaFoldDB" id="R4Z3N1"/>
<evidence type="ECO:0000313" key="2">
    <source>
        <dbReference type="Proteomes" id="UP000018291"/>
    </source>
</evidence>
<accession>R4Z3N1</accession>
<dbReference type="HOGENOM" id="CLU_2068836_0_0_11"/>
<name>R4Z3N1_9ACTN</name>
<proteinExistence type="predicted"/>
<gene>
    <name evidence="1" type="ORF">BN381_20016</name>
</gene>
<organism evidence="1 2">
    <name type="scientific">Candidatus Neomicrothrix parvicella RN1</name>
    <dbReference type="NCBI Taxonomy" id="1229780"/>
    <lineage>
        <taxon>Bacteria</taxon>
        <taxon>Bacillati</taxon>
        <taxon>Actinomycetota</taxon>
        <taxon>Acidimicrobiia</taxon>
        <taxon>Acidimicrobiales</taxon>
        <taxon>Microthrixaceae</taxon>
        <taxon>Candidatus Neomicrothrix</taxon>
    </lineage>
</organism>
<protein>
    <submittedName>
        <fullName evidence="1">Uncharacterized protein</fullName>
    </submittedName>
</protein>
<dbReference type="Proteomes" id="UP000018291">
    <property type="component" value="Unassembled WGS sequence"/>
</dbReference>
<keyword evidence="2" id="KW-1185">Reference proteome</keyword>
<evidence type="ECO:0000313" key="1">
    <source>
        <dbReference type="EMBL" id="CCM63192.1"/>
    </source>
</evidence>
<reference evidence="1 2" key="1">
    <citation type="journal article" date="2013" name="ISME J.">
        <title>Metabolic model for the filamentous 'Candidatus Microthrix parvicella' based on genomic and metagenomic analyses.</title>
        <authorList>
            <person name="Jon McIlroy S."/>
            <person name="Kristiansen R."/>
            <person name="Albertsen M."/>
            <person name="Michael Karst S."/>
            <person name="Rossetti S."/>
            <person name="Lund Nielsen J."/>
            <person name="Tandoi V."/>
            <person name="James Seviour R."/>
            <person name="Nielsen P.H."/>
        </authorList>
    </citation>
    <scope>NUCLEOTIDE SEQUENCE [LARGE SCALE GENOMIC DNA]</scope>
    <source>
        <strain evidence="1 2">RN1</strain>
    </source>
</reference>